<dbReference type="OrthoDB" id="4653716at2"/>
<dbReference type="RefSeq" id="WP_015328308.1">
    <property type="nucleotide sequence ID" value="NC_020050.1"/>
</dbReference>
<evidence type="ECO:0000313" key="1">
    <source>
        <dbReference type="EMBL" id="AFZ28261.1"/>
    </source>
</evidence>
<dbReference type="Proteomes" id="UP000010475">
    <property type="component" value="Plasmid pCYLST.01"/>
</dbReference>
<dbReference type="AlphaFoldDB" id="K9X861"/>
<name>K9X861_9NOST</name>
<keyword evidence="1" id="KW-0614">Plasmid</keyword>
<dbReference type="InterPro" id="IPR016084">
    <property type="entry name" value="Haem_Oase-like_multi-hlx"/>
</dbReference>
<dbReference type="EMBL" id="CP003643">
    <property type="protein sequence ID" value="AFZ28261.1"/>
    <property type="molecule type" value="Genomic_DNA"/>
</dbReference>
<keyword evidence="2" id="KW-1185">Reference proteome</keyword>
<protein>
    <submittedName>
        <fullName evidence="1">Uncharacterized protein</fullName>
    </submittedName>
</protein>
<dbReference type="HOGENOM" id="CLU_069985_0_0_3"/>
<accession>K9X861</accession>
<dbReference type="Gene3D" id="1.20.910.10">
    <property type="entry name" value="Heme oxygenase-like"/>
    <property type="match status" value="1"/>
</dbReference>
<reference evidence="1 2" key="1">
    <citation type="submission" date="2012-06" db="EMBL/GenBank/DDBJ databases">
        <title>Noncontiguous Finished plasmid 1 of genome of Cylindrospermum stagnale PCC 7417.</title>
        <authorList>
            <consortium name="US DOE Joint Genome Institute"/>
            <person name="Gugger M."/>
            <person name="Coursin T."/>
            <person name="Rippka R."/>
            <person name="Tandeau De Marsac N."/>
            <person name="Huntemann M."/>
            <person name="Wei C.-L."/>
            <person name="Han J."/>
            <person name="Detter J.C."/>
            <person name="Han C."/>
            <person name="Tapia R."/>
            <person name="Davenport K."/>
            <person name="Daligault H."/>
            <person name="Erkkila T."/>
            <person name="Gu W."/>
            <person name="Munk A.C.C."/>
            <person name="Teshima H."/>
            <person name="Xu Y."/>
            <person name="Chain P."/>
            <person name="Chen A."/>
            <person name="Krypides N."/>
            <person name="Mavromatis K."/>
            <person name="Markowitz V."/>
            <person name="Szeto E."/>
            <person name="Ivanova N."/>
            <person name="Mikhailova N."/>
            <person name="Ovchinnikova G."/>
            <person name="Pagani I."/>
            <person name="Pati A."/>
            <person name="Goodwin L."/>
            <person name="Peters L."/>
            <person name="Pitluck S."/>
            <person name="Woyke T."/>
            <person name="Kerfeld C."/>
        </authorList>
    </citation>
    <scope>NUCLEOTIDE SEQUENCE [LARGE SCALE GENOMIC DNA]</scope>
    <source>
        <strain evidence="1 2">PCC 7417</strain>
        <plasmid evidence="2">Plasmid pCYLST.01</plasmid>
    </source>
</reference>
<dbReference type="KEGG" id="csg:Cylst_6479"/>
<evidence type="ECO:0000313" key="2">
    <source>
        <dbReference type="Proteomes" id="UP000010475"/>
    </source>
</evidence>
<geneLocation type="plasmid" evidence="1 2">
    <name>pCYLST.01</name>
</geneLocation>
<organism evidence="1 2">
    <name type="scientific">Cylindrospermum stagnale PCC 7417</name>
    <dbReference type="NCBI Taxonomy" id="56107"/>
    <lineage>
        <taxon>Bacteria</taxon>
        <taxon>Bacillati</taxon>
        <taxon>Cyanobacteriota</taxon>
        <taxon>Cyanophyceae</taxon>
        <taxon>Nostocales</taxon>
        <taxon>Nostocaceae</taxon>
        <taxon>Cylindrospermum</taxon>
    </lineage>
</organism>
<sequence length="254" mass="30094">MREVFALIEKQSIEFAQLPFFEFLGNQSIEPIERLSFAPCFTPFVMGYGDLNKFVWLEEPTTNPIQAIVNKQIREEENHWIWFLKDLEDLDFNHFLSFTDSSKFNWSDETRICRQIIYELYRHTYQVSPICKLVVIESIESISNIFFSRTAPVTQELKLITNREYPYFGNPHLLAENNHSVHSCETNEFIANIHLIEDTRKQACKLVNETFELFTVLVDVLLNFAKEYKFRDFQKIKHSSINNDNCDLNHKISF</sequence>
<proteinExistence type="predicted"/>
<gene>
    <name evidence="1" type="ORF">Cylst_6479</name>
</gene>